<comment type="caution">
    <text evidence="6">The sequence shown here is derived from an EMBL/GenBank/DDBJ whole genome shotgun (WGS) entry which is preliminary data.</text>
</comment>
<evidence type="ECO:0000259" key="5">
    <source>
        <dbReference type="PROSITE" id="PS50893"/>
    </source>
</evidence>
<keyword evidence="3" id="KW-0067">ATP-binding</keyword>
<dbReference type="SMART" id="SM00382">
    <property type="entry name" value="AAA"/>
    <property type="match status" value="1"/>
</dbReference>
<dbReference type="InterPro" id="IPR027417">
    <property type="entry name" value="P-loop_NTPase"/>
</dbReference>
<accession>A0ABS1J8Y8</accession>
<evidence type="ECO:0000313" key="7">
    <source>
        <dbReference type="Proteomes" id="UP000602284"/>
    </source>
</evidence>
<dbReference type="NCBIfam" id="TIGR01978">
    <property type="entry name" value="sufC"/>
    <property type="match status" value="1"/>
</dbReference>
<sequence>MAQPLLQIEGLQVSVDGKPIVQGLNLEVKGGEVHAVMGPNGTGKSTFAQALMGHPRYEVTAGKAVLDGKDLLQMSVDERARAGLFLAMQYPAEIPGVSNANFMRLAVNARRGEGNGLPVLQFHRHLMAKMKELGIEPSFAERCLNEGFSGGEKKRNEILQMALLKPRIAILDEIDSGLDIDALKIVAKAVNEMRNPEMGVLVITHYQRLLNYIEPDHVHVLLDGQIVRSGGKELAAQLEEKGYDWVKEEKQREDQAKLAASDPRPPEAFDPPEGGCFS</sequence>
<keyword evidence="7" id="KW-1185">Reference proteome</keyword>
<dbReference type="PANTHER" id="PTHR43204:SF1">
    <property type="entry name" value="ABC TRANSPORTER I FAMILY MEMBER 6, CHLOROPLASTIC"/>
    <property type="match status" value="1"/>
</dbReference>
<dbReference type="CDD" id="cd03217">
    <property type="entry name" value="ABC_FeS_Assembly"/>
    <property type="match status" value="1"/>
</dbReference>
<evidence type="ECO:0000256" key="1">
    <source>
        <dbReference type="ARBA" id="ARBA00006216"/>
    </source>
</evidence>
<dbReference type="Pfam" id="PF00005">
    <property type="entry name" value="ABC_tran"/>
    <property type="match status" value="1"/>
</dbReference>
<gene>
    <name evidence="6" type="primary">sufC</name>
    <name evidence="6" type="ORF">JJB07_08795</name>
</gene>
<dbReference type="PROSITE" id="PS00211">
    <property type="entry name" value="ABC_TRANSPORTER_1"/>
    <property type="match status" value="1"/>
</dbReference>
<feature type="domain" description="ABC transporter" evidence="5">
    <location>
        <begin position="6"/>
        <end position="248"/>
    </location>
</feature>
<dbReference type="EMBL" id="JAEQNB010000002">
    <property type="protein sequence ID" value="MBL0386748.1"/>
    <property type="molecule type" value="Genomic_DNA"/>
</dbReference>
<proteinExistence type="inferred from homology"/>
<evidence type="ECO:0000256" key="2">
    <source>
        <dbReference type="ARBA" id="ARBA00022741"/>
    </source>
</evidence>
<protein>
    <submittedName>
        <fullName evidence="6">Fe-S cluster assembly ATPase SufC</fullName>
    </submittedName>
</protein>
<dbReference type="InterPro" id="IPR017871">
    <property type="entry name" value="ABC_transporter-like_CS"/>
</dbReference>
<name>A0ABS1J8Y8_9BACL</name>
<dbReference type="InterPro" id="IPR003439">
    <property type="entry name" value="ABC_transporter-like_ATP-bd"/>
</dbReference>
<reference evidence="6 7" key="1">
    <citation type="submission" date="2021-01" db="EMBL/GenBank/DDBJ databases">
        <title>Tumebacillus sp. strain ITR2 16S ribosomal RNA gene Genome sequencing and assembly.</title>
        <authorList>
            <person name="Kang M."/>
        </authorList>
    </citation>
    <scope>NUCLEOTIDE SEQUENCE [LARGE SCALE GENOMIC DNA]</scope>
    <source>
        <strain evidence="6 7">ITR2</strain>
    </source>
</reference>
<feature type="compositionally biased region" description="Basic and acidic residues" evidence="4">
    <location>
        <begin position="245"/>
        <end position="256"/>
    </location>
</feature>
<feature type="region of interest" description="Disordered" evidence="4">
    <location>
        <begin position="245"/>
        <end position="278"/>
    </location>
</feature>
<dbReference type="Proteomes" id="UP000602284">
    <property type="component" value="Unassembled WGS sequence"/>
</dbReference>
<dbReference type="SUPFAM" id="SSF52540">
    <property type="entry name" value="P-loop containing nucleoside triphosphate hydrolases"/>
    <property type="match status" value="1"/>
</dbReference>
<evidence type="ECO:0000313" key="6">
    <source>
        <dbReference type="EMBL" id="MBL0386748.1"/>
    </source>
</evidence>
<dbReference type="Gene3D" id="3.40.50.300">
    <property type="entry name" value="P-loop containing nucleotide triphosphate hydrolases"/>
    <property type="match status" value="1"/>
</dbReference>
<comment type="similarity">
    <text evidence="1">Belongs to the ABC transporter superfamily. Ycf16 family.</text>
</comment>
<dbReference type="PROSITE" id="PS50893">
    <property type="entry name" value="ABC_TRANSPORTER_2"/>
    <property type="match status" value="1"/>
</dbReference>
<dbReference type="InterPro" id="IPR003593">
    <property type="entry name" value="AAA+_ATPase"/>
</dbReference>
<evidence type="ECO:0000256" key="3">
    <source>
        <dbReference type="ARBA" id="ARBA00022840"/>
    </source>
</evidence>
<dbReference type="RefSeq" id="WP_201633780.1">
    <property type="nucleotide sequence ID" value="NZ_JAEQNB010000002.1"/>
</dbReference>
<dbReference type="PANTHER" id="PTHR43204">
    <property type="entry name" value="ABC TRANSPORTER I FAMILY MEMBER 6, CHLOROPLASTIC"/>
    <property type="match status" value="1"/>
</dbReference>
<evidence type="ECO:0000256" key="4">
    <source>
        <dbReference type="SAM" id="MobiDB-lite"/>
    </source>
</evidence>
<organism evidence="6 7">
    <name type="scientific">Tumebacillus amylolyticus</name>
    <dbReference type="NCBI Taxonomy" id="2801339"/>
    <lineage>
        <taxon>Bacteria</taxon>
        <taxon>Bacillati</taxon>
        <taxon>Bacillota</taxon>
        <taxon>Bacilli</taxon>
        <taxon>Bacillales</taxon>
        <taxon>Alicyclobacillaceae</taxon>
        <taxon>Tumebacillus</taxon>
    </lineage>
</organism>
<keyword evidence="2" id="KW-0547">Nucleotide-binding</keyword>
<dbReference type="InterPro" id="IPR010230">
    <property type="entry name" value="FeS-cluster_ATPase_SufC"/>
</dbReference>